<dbReference type="InterPro" id="IPR013154">
    <property type="entry name" value="ADH-like_N"/>
</dbReference>
<dbReference type="Proteomes" id="UP000295722">
    <property type="component" value="Unassembled WGS sequence"/>
</dbReference>
<dbReference type="OrthoDB" id="9787435at2"/>
<dbReference type="SMART" id="SM00829">
    <property type="entry name" value="PKS_ER"/>
    <property type="match status" value="1"/>
</dbReference>
<name>A0A4R5ME91_9BURK</name>
<dbReference type="Gene3D" id="3.10.180.10">
    <property type="entry name" value="2,3-Dihydroxybiphenyl 1,2-Dioxygenase, domain 1"/>
    <property type="match status" value="1"/>
</dbReference>
<feature type="domain" description="Enoyl reductase (ER)" evidence="1">
    <location>
        <begin position="203"/>
        <end position="497"/>
    </location>
</feature>
<dbReference type="InterPro" id="IPR020843">
    <property type="entry name" value="ER"/>
</dbReference>
<accession>A0A4R5ME91</accession>
<dbReference type="InterPro" id="IPR036291">
    <property type="entry name" value="NAD(P)-bd_dom_sf"/>
</dbReference>
<evidence type="ECO:0000259" key="1">
    <source>
        <dbReference type="SMART" id="SM00829"/>
    </source>
</evidence>
<keyword evidence="3" id="KW-1185">Reference proteome</keyword>
<dbReference type="GO" id="GO:0016491">
    <property type="term" value="F:oxidoreductase activity"/>
    <property type="evidence" value="ECO:0007669"/>
    <property type="project" value="InterPro"/>
</dbReference>
<dbReference type="PANTHER" id="PTHR11695:SF294">
    <property type="entry name" value="RETICULON-4-INTERACTING PROTEIN 1, MITOCHONDRIAL"/>
    <property type="match status" value="1"/>
</dbReference>
<dbReference type="EMBL" id="SMRP01000002">
    <property type="protein sequence ID" value="TDG25073.1"/>
    <property type="molecule type" value="Genomic_DNA"/>
</dbReference>
<dbReference type="Pfam" id="PF08240">
    <property type="entry name" value="ADH_N"/>
    <property type="match status" value="1"/>
</dbReference>
<dbReference type="SUPFAM" id="SSF50129">
    <property type="entry name" value="GroES-like"/>
    <property type="match status" value="1"/>
</dbReference>
<dbReference type="InterPro" id="IPR050700">
    <property type="entry name" value="YIM1/Zinc_Alcohol_DH_Fams"/>
</dbReference>
<dbReference type="SUPFAM" id="SSF51735">
    <property type="entry name" value="NAD(P)-binding Rossmann-fold domains"/>
    <property type="match status" value="1"/>
</dbReference>
<dbReference type="InterPro" id="IPR029068">
    <property type="entry name" value="Glyas_Bleomycin-R_OHBP_Dase"/>
</dbReference>
<dbReference type="CDD" id="cd05289">
    <property type="entry name" value="MDR_like_2"/>
    <property type="match status" value="1"/>
</dbReference>
<dbReference type="InterPro" id="IPR011032">
    <property type="entry name" value="GroES-like_sf"/>
</dbReference>
<dbReference type="PANTHER" id="PTHR11695">
    <property type="entry name" value="ALCOHOL DEHYDROGENASE RELATED"/>
    <property type="match status" value="1"/>
</dbReference>
<dbReference type="SUPFAM" id="SSF54593">
    <property type="entry name" value="Glyoxalase/Bleomycin resistance protein/Dihydroxybiphenyl dioxygenase"/>
    <property type="match status" value="1"/>
</dbReference>
<gene>
    <name evidence="2" type="ORF">EYW47_04190</name>
</gene>
<evidence type="ECO:0000313" key="3">
    <source>
        <dbReference type="Proteomes" id="UP000295722"/>
    </source>
</evidence>
<dbReference type="AlphaFoldDB" id="A0A4R5ME91"/>
<sequence>MDTGWLGPIRQISFTTGNLDQLVSFWETQVGVGPWSIFRGLTLNMTYEGRPIALPVHVALSMHGQTLIELIQVSGDGPSPFHDSLNRPVIGLQRLAAMSRDMDRDVRVACERGMEHCAEGRDATGQRYSYFRCAAAPGILLELLEATPGFDDFVGVLEARARSYGATSVVGGTGGARDACEAIPPMTAKQSGTMRAVQLTGYGGVDRFVMQTVSEPHPGPGEIRVRVAGAAVNPVDVKARNGWLDAWMPLTFPARLGGDVAGIVDAVGEGVTAFRPGDRVMGMVNPLGDGAYAEMIVFDASRFVHVPDGLDLVEASAMPTGGLTGTQLIEVGIRPARGAKGLVTGAGGSTGRAAVIAALDAGAQVYAGVRATSRDAVADLPVAGVIDIADEAALAAAGPFDFLADTVGGTVAEALFAYVKADGVVGSSAFPPPVPPANSTQRFVSLVVSFDGPRLERFARERLQRFPMPVAHKLPLAEAGRAHTLMEQGGVGGKIVLVP</sequence>
<proteinExistence type="predicted"/>
<dbReference type="RefSeq" id="WP_133193640.1">
    <property type="nucleotide sequence ID" value="NZ_JBHUCW010000006.1"/>
</dbReference>
<dbReference type="Pfam" id="PF13602">
    <property type="entry name" value="ADH_zinc_N_2"/>
    <property type="match status" value="1"/>
</dbReference>
<protein>
    <recommendedName>
        <fullName evidence="1">Enoyl reductase (ER) domain-containing protein</fullName>
    </recommendedName>
</protein>
<comment type="caution">
    <text evidence="2">The sequence shown here is derived from an EMBL/GenBank/DDBJ whole genome shotgun (WGS) entry which is preliminary data.</text>
</comment>
<dbReference type="Gene3D" id="3.40.50.720">
    <property type="entry name" value="NAD(P)-binding Rossmann-like Domain"/>
    <property type="match status" value="1"/>
</dbReference>
<dbReference type="Gene3D" id="3.90.180.10">
    <property type="entry name" value="Medium-chain alcohol dehydrogenases, catalytic domain"/>
    <property type="match status" value="1"/>
</dbReference>
<organism evidence="2 3">
    <name type="scientific">Paraburkholderia silviterrae</name>
    <dbReference type="NCBI Taxonomy" id="2528715"/>
    <lineage>
        <taxon>Bacteria</taxon>
        <taxon>Pseudomonadati</taxon>
        <taxon>Pseudomonadota</taxon>
        <taxon>Betaproteobacteria</taxon>
        <taxon>Burkholderiales</taxon>
        <taxon>Burkholderiaceae</taxon>
        <taxon>Paraburkholderia</taxon>
    </lineage>
</organism>
<reference evidence="2 3" key="1">
    <citation type="submission" date="2019-03" db="EMBL/GenBank/DDBJ databases">
        <title>Paraburkholderia sp. 4M-K11, isolated from subtropical forest soil.</title>
        <authorList>
            <person name="Gao Z.-H."/>
            <person name="Qiu L.-H."/>
        </authorList>
    </citation>
    <scope>NUCLEOTIDE SEQUENCE [LARGE SCALE GENOMIC DNA]</scope>
    <source>
        <strain evidence="2 3">4M-K11</strain>
    </source>
</reference>
<evidence type="ECO:0000313" key="2">
    <source>
        <dbReference type="EMBL" id="TDG25073.1"/>
    </source>
</evidence>